<accession>A0A5M8E851</accession>
<organism evidence="2 3">
    <name type="scientific">Pseudomonas veronii</name>
    <dbReference type="NCBI Taxonomy" id="76761"/>
    <lineage>
        <taxon>Bacteria</taxon>
        <taxon>Pseudomonadati</taxon>
        <taxon>Pseudomonadota</taxon>
        <taxon>Gammaproteobacteria</taxon>
        <taxon>Pseudomonadales</taxon>
        <taxon>Pseudomonadaceae</taxon>
        <taxon>Pseudomonas</taxon>
    </lineage>
</organism>
<comment type="caution">
    <text evidence="2">The sequence shown here is derived from an EMBL/GenBank/DDBJ whole genome shotgun (WGS) entry which is preliminary data.</text>
</comment>
<dbReference type="EMBL" id="VWXT01000860">
    <property type="protein sequence ID" value="KAA6166521.1"/>
    <property type="molecule type" value="Genomic_DNA"/>
</dbReference>
<proteinExistence type="predicted"/>
<gene>
    <name evidence="2" type="ORF">F3K53_33670</name>
</gene>
<dbReference type="Gene3D" id="1.10.287.950">
    <property type="entry name" value="Methyl-accepting chemotaxis protein"/>
    <property type="match status" value="1"/>
</dbReference>
<feature type="region of interest" description="Disordered" evidence="1">
    <location>
        <begin position="72"/>
        <end position="101"/>
    </location>
</feature>
<evidence type="ECO:0000313" key="3">
    <source>
        <dbReference type="Proteomes" id="UP000323909"/>
    </source>
</evidence>
<feature type="compositionally biased region" description="Pro residues" evidence="1">
    <location>
        <begin position="72"/>
        <end position="85"/>
    </location>
</feature>
<dbReference type="Proteomes" id="UP000323909">
    <property type="component" value="Unassembled WGS sequence"/>
</dbReference>
<dbReference type="PANTHER" id="PTHR32089">
    <property type="entry name" value="METHYL-ACCEPTING CHEMOTAXIS PROTEIN MCPB"/>
    <property type="match status" value="1"/>
</dbReference>
<reference evidence="2 3" key="1">
    <citation type="submission" date="2019-09" db="EMBL/GenBank/DDBJ databases">
        <title>Genomic sequencing of 4 copper resistant soil isolates.</title>
        <authorList>
            <person name="Havryliuk O."/>
        </authorList>
    </citation>
    <scope>NUCLEOTIDE SEQUENCE [LARGE SCALE GENOMIC DNA]</scope>
    <source>
        <strain evidence="2 3">UKR4</strain>
    </source>
</reference>
<sequence length="194" mass="20068">MNEKTDAPARNWQKPLAALLQATAALAAAGLLLLDSGLHGPLAALALAGVALAGLLYHRLPPILVELPPPAPAPAPPPAPEPEPPVLLAAPAPEPPSDPGLPLRAPLAKLLESILRTEQDMLFATELARAGGEKVQFSAASIQACEAAIRELAGYMGTIDQVFDELSQQSMRIGAIVGSIQDIAKQTNLLALNA</sequence>
<evidence type="ECO:0000313" key="2">
    <source>
        <dbReference type="EMBL" id="KAA6166521.1"/>
    </source>
</evidence>
<name>A0A5M8E851_PSEVE</name>
<evidence type="ECO:0000256" key="1">
    <source>
        <dbReference type="SAM" id="MobiDB-lite"/>
    </source>
</evidence>
<protein>
    <submittedName>
        <fullName evidence="2">Chemotaxis protein</fullName>
    </submittedName>
</protein>
<feature type="non-terminal residue" evidence="2">
    <location>
        <position position="194"/>
    </location>
</feature>
<dbReference type="PANTHER" id="PTHR32089:SF112">
    <property type="entry name" value="LYSOZYME-LIKE PROTEIN-RELATED"/>
    <property type="match status" value="1"/>
</dbReference>
<dbReference type="AlphaFoldDB" id="A0A5M8E851"/>
<dbReference type="SUPFAM" id="SSF58104">
    <property type="entry name" value="Methyl-accepting chemotaxis protein (MCP) signaling domain"/>
    <property type="match status" value="1"/>
</dbReference>